<evidence type="ECO:0000256" key="2">
    <source>
        <dbReference type="ARBA" id="ARBA00023052"/>
    </source>
</evidence>
<reference evidence="5 6" key="1">
    <citation type="journal article" date="2024" name="Chem. Sci.">
        <title>Discovery of megapolipeptins by genome mining of a Burkholderiales bacteria collection.</title>
        <authorList>
            <person name="Paulo B.S."/>
            <person name="Recchia M.J.J."/>
            <person name="Lee S."/>
            <person name="Fergusson C.H."/>
            <person name="Romanowski S.B."/>
            <person name="Hernandez A."/>
            <person name="Krull N."/>
            <person name="Liu D.Y."/>
            <person name="Cavanagh H."/>
            <person name="Bos A."/>
            <person name="Gray C.A."/>
            <person name="Murphy B.T."/>
            <person name="Linington R.G."/>
            <person name="Eustaquio A.S."/>
        </authorList>
    </citation>
    <scope>NUCLEOTIDE SEQUENCE [LARGE SCALE GENOMIC DNA]</scope>
    <source>
        <strain evidence="5 6">RL17-350-BIC-A</strain>
    </source>
</reference>
<dbReference type="CDD" id="cd02002">
    <property type="entry name" value="TPP_BFDC"/>
    <property type="match status" value="1"/>
</dbReference>
<dbReference type="NCBIfam" id="NF005760">
    <property type="entry name" value="PRK07586.1"/>
    <property type="match status" value="1"/>
</dbReference>
<dbReference type="SUPFAM" id="SSF52518">
    <property type="entry name" value="Thiamin diphosphate-binding fold (THDP-binding)"/>
    <property type="match status" value="2"/>
</dbReference>
<dbReference type="InterPro" id="IPR012001">
    <property type="entry name" value="Thiamin_PyroP_enz_TPP-bd_dom"/>
</dbReference>
<comment type="caution">
    <text evidence="5">The sequence shown here is derived from an EMBL/GenBank/DDBJ whole genome shotgun (WGS) entry which is preliminary data.</text>
</comment>
<evidence type="ECO:0000313" key="5">
    <source>
        <dbReference type="EMBL" id="MFM0002384.1"/>
    </source>
</evidence>
<keyword evidence="2" id="KW-0786">Thiamine pyrophosphate</keyword>
<evidence type="ECO:0000259" key="4">
    <source>
        <dbReference type="Pfam" id="PF02776"/>
    </source>
</evidence>
<dbReference type="Proteomes" id="UP001629230">
    <property type="component" value="Unassembled WGS sequence"/>
</dbReference>
<dbReference type="PANTHER" id="PTHR18968">
    <property type="entry name" value="THIAMINE PYROPHOSPHATE ENZYMES"/>
    <property type="match status" value="1"/>
</dbReference>
<accession>A0ABW9AQG5</accession>
<dbReference type="PANTHER" id="PTHR18968:SF86">
    <property type="entry name" value="ACETOLACTATE SYNTHASE LARGE SUBUNIT ILVX-RELATED"/>
    <property type="match status" value="1"/>
</dbReference>
<dbReference type="InterPro" id="IPR045229">
    <property type="entry name" value="TPP_enz"/>
</dbReference>
<dbReference type="Pfam" id="PF02776">
    <property type="entry name" value="TPP_enzyme_N"/>
    <property type="match status" value="1"/>
</dbReference>
<name>A0ABW9AQG5_9BURK</name>
<evidence type="ECO:0000256" key="1">
    <source>
        <dbReference type="ARBA" id="ARBA00007812"/>
    </source>
</evidence>
<feature type="domain" description="Thiamine pyrophosphate enzyme N-terminal TPP-binding" evidence="4">
    <location>
        <begin position="1"/>
        <end position="106"/>
    </location>
</feature>
<dbReference type="Pfam" id="PF02775">
    <property type="entry name" value="TPP_enzyme_C"/>
    <property type="match status" value="1"/>
</dbReference>
<dbReference type="InterPro" id="IPR011766">
    <property type="entry name" value="TPP_enzyme_TPP-bd"/>
</dbReference>
<dbReference type="RefSeq" id="WP_408177733.1">
    <property type="nucleotide sequence ID" value="NZ_JAQQEZ010000009.1"/>
</dbReference>
<dbReference type="InterPro" id="IPR029061">
    <property type="entry name" value="THDP-binding"/>
</dbReference>
<protein>
    <submittedName>
        <fullName evidence="5">Acetolactate synthase large subunit</fullName>
    </submittedName>
</protein>
<dbReference type="Gene3D" id="3.40.50.970">
    <property type="match status" value="2"/>
</dbReference>
<dbReference type="EMBL" id="JAQQEZ010000009">
    <property type="protein sequence ID" value="MFM0002384.1"/>
    <property type="molecule type" value="Genomic_DNA"/>
</dbReference>
<feature type="domain" description="Thiamine pyrophosphate enzyme TPP-binding" evidence="3">
    <location>
        <begin position="375"/>
        <end position="512"/>
    </location>
</feature>
<comment type="similarity">
    <text evidence="1">Belongs to the TPP enzyme family.</text>
</comment>
<gene>
    <name evidence="5" type="ORF">PQR57_15290</name>
</gene>
<evidence type="ECO:0000259" key="3">
    <source>
        <dbReference type="Pfam" id="PF02775"/>
    </source>
</evidence>
<evidence type="ECO:0000313" key="6">
    <source>
        <dbReference type="Proteomes" id="UP001629230"/>
    </source>
</evidence>
<proteinExistence type="inferred from homology"/>
<keyword evidence="6" id="KW-1185">Reference proteome</keyword>
<sequence>MNGAESLLKSLVASDVEVCFGNPGTSEMHFVAALDAVKEMRPVLGLQENVVTGAADGYARMAGKPAATLLHLGPGLANGLSNLHNARRASSPIVNIVGDHASSHARYDAPLASDIAGFARPVSDWVHSSTSARSVGADAARAVRAAREAPGKIATLILPADTAWDPAVEVAAPLPLQPRTHAAGSTIDRVASKLQAGLKAVLLVRGDALLGEGLVAAGKIAAKTGARLVSDTFAPRLERGAGRVQVERLPYFGEHAAEFLAGTELLILVGARPPVSFFAYPDKPSWLTPDGCEIAVLSHPHEDGAAALAALMDAVDARGAEGRVATRQAIPLSLDGALDAKSIAQIVAMHLPTNAIVADEGVSSTLPYYDLLNNAAPHDFLNLTGGAIGSMMPVSTGAAIARPDRKVVTLVGDGSAMYTVQSLWTQARENLDIVTVVFANRGYKVLNNELVRVGASSNGPNSGAMLDLGTPTLDWVSIGQGLGVDAVRANSRRAFEQAFVSAIAQRGPRLIEAVLE</sequence>
<dbReference type="CDD" id="cd07035">
    <property type="entry name" value="TPP_PYR_POX_like"/>
    <property type="match status" value="1"/>
</dbReference>
<organism evidence="5 6">
    <name type="scientific">Paraburkholderia dipogonis</name>
    <dbReference type="NCBI Taxonomy" id="1211383"/>
    <lineage>
        <taxon>Bacteria</taxon>
        <taxon>Pseudomonadati</taxon>
        <taxon>Pseudomonadota</taxon>
        <taxon>Betaproteobacteria</taxon>
        <taxon>Burkholderiales</taxon>
        <taxon>Burkholderiaceae</taxon>
        <taxon>Paraburkholderia</taxon>
    </lineage>
</organism>